<gene>
    <name evidence="2" type="ORF">Pmani_017898</name>
</gene>
<comment type="caution">
    <text evidence="2">The sequence shown here is derived from an EMBL/GenBank/DDBJ whole genome shotgun (WGS) entry which is preliminary data.</text>
</comment>
<proteinExistence type="predicted"/>
<name>A0AAE1PME9_9EUCA</name>
<dbReference type="AlphaFoldDB" id="A0AAE1PME9"/>
<feature type="region of interest" description="Disordered" evidence="1">
    <location>
        <begin position="56"/>
        <end position="75"/>
    </location>
</feature>
<accession>A0AAE1PME9</accession>
<evidence type="ECO:0000313" key="2">
    <source>
        <dbReference type="EMBL" id="KAK4310541.1"/>
    </source>
</evidence>
<evidence type="ECO:0000313" key="3">
    <source>
        <dbReference type="Proteomes" id="UP001292094"/>
    </source>
</evidence>
<sequence length="116" mass="12132">MARGRGTGEGAAWQQQQRRLGPPLLASPVMSCDTCPVIAGQVGPLSSGLQALASGKVSSTPQLSPPKEQESPAGLGLDTLNLVAHDGCPACSRAVLTSSIQEVYDYFYVMSRVCVR</sequence>
<reference evidence="2" key="1">
    <citation type="submission" date="2023-11" db="EMBL/GenBank/DDBJ databases">
        <title>Genome assemblies of two species of porcelain crab, Petrolisthes cinctipes and Petrolisthes manimaculis (Anomura: Porcellanidae).</title>
        <authorList>
            <person name="Angst P."/>
        </authorList>
    </citation>
    <scope>NUCLEOTIDE SEQUENCE</scope>
    <source>
        <strain evidence="2">PB745_02</strain>
        <tissue evidence="2">Gill</tissue>
    </source>
</reference>
<keyword evidence="3" id="KW-1185">Reference proteome</keyword>
<dbReference type="EMBL" id="JAWZYT010001627">
    <property type="protein sequence ID" value="KAK4310541.1"/>
    <property type="molecule type" value="Genomic_DNA"/>
</dbReference>
<dbReference type="Proteomes" id="UP001292094">
    <property type="component" value="Unassembled WGS sequence"/>
</dbReference>
<organism evidence="2 3">
    <name type="scientific">Petrolisthes manimaculis</name>
    <dbReference type="NCBI Taxonomy" id="1843537"/>
    <lineage>
        <taxon>Eukaryota</taxon>
        <taxon>Metazoa</taxon>
        <taxon>Ecdysozoa</taxon>
        <taxon>Arthropoda</taxon>
        <taxon>Crustacea</taxon>
        <taxon>Multicrustacea</taxon>
        <taxon>Malacostraca</taxon>
        <taxon>Eumalacostraca</taxon>
        <taxon>Eucarida</taxon>
        <taxon>Decapoda</taxon>
        <taxon>Pleocyemata</taxon>
        <taxon>Anomura</taxon>
        <taxon>Galatheoidea</taxon>
        <taxon>Porcellanidae</taxon>
        <taxon>Petrolisthes</taxon>
    </lineage>
</organism>
<evidence type="ECO:0000256" key="1">
    <source>
        <dbReference type="SAM" id="MobiDB-lite"/>
    </source>
</evidence>
<protein>
    <submittedName>
        <fullName evidence="2">Uncharacterized protein</fullName>
    </submittedName>
</protein>